<organism evidence="1 2">
    <name type="scientific">Neopusillimonas maritima</name>
    <dbReference type="NCBI Taxonomy" id="2026239"/>
    <lineage>
        <taxon>Bacteria</taxon>
        <taxon>Pseudomonadati</taxon>
        <taxon>Pseudomonadota</taxon>
        <taxon>Betaproteobacteria</taxon>
        <taxon>Burkholderiales</taxon>
        <taxon>Alcaligenaceae</taxon>
        <taxon>Neopusillimonas</taxon>
    </lineage>
</organism>
<dbReference type="RefSeq" id="WP_119441517.1">
    <property type="nucleotide sequence ID" value="NZ_CP170494.1"/>
</dbReference>
<evidence type="ECO:0000313" key="2">
    <source>
        <dbReference type="Proteomes" id="UP000266483"/>
    </source>
</evidence>
<dbReference type="PANTHER" id="PTHR37031:SF2">
    <property type="entry name" value="PHOD-LIKE PHOSPHATASE METALLOPHOSPHATASE DOMAIN-CONTAINING PROTEIN"/>
    <property type="match status" value="1"/>
</dbReference>
<dbReference type="SUPFAM" id="SSF56300">
    <property type="entry name" value="Metallo-dependent phosphatases"/>
    <property type="match status" value="1"/>
</dbReference>
<comment type="caution">
    <text evidence="1">The sequence shown here is derived from an EMBL/GenBank/DDBJ whole genome shotgun (WGS) entry which is preliminary data.</text>
</comment>
<evidence type="ECO:0008006" key="3">
    <source>
        <dbReference type="Google" id="ProtNLM"/>
    </source>
</evidence>
<dbReference type="Proteomes" id="UP000266483">
    <property type="component" value="Unassembled WGS sequence"/>
</dbReference>
<reference evidence="1 2" key="1">
    <citation type="submission" date="2017-08" db="EMBL/GenBank/DDBJ databases">
        <title>Pusillimonas indicus sp. nov., a member of the family Alcaligenaceae isolated from surface seawater.</title>
        <authorList>
            <person name="Li J."/>
        </authorList>
    </citation>
    <scope>NUCLEOTIDE SEQUENCE [LARGE SCALE GENOMIC DNA]</scope>
    <source>
        <strain evidence="1 2">17-4A</strain>
    </source>
</reference>
<protein>
    <recommendedName>
        <fullName evidence="3">PhoD-like phosphatase metallophosphatase domain-containing protein</fullName>
    </recommendedName>
</protein>
<proteinExistence type="predicted"/>
<dbReference type="Gene3D" id="3.60.21.70">
    <property type="entry name" value="PhoD-like phosphatase"/>
    <property type="match status" value="1"/>
</dbReference>
<accession>A0ABX9MW10</accession>
<dbReference type="EMBL" id="NQOU01000002">
    <property type="protein sequence ID" value="RII83112.1"/>
    <property type="molecule type" value="Genomic_DNA"/>
</dbReference>
<dbReference type="PANTHER" id="PTHR37031">
    <property type="entry name" value="METALLOPHOSPHATASE BINDING DOMAIN PROTEIN"/>
    <property type="match status" value="1"/>
</dbReference>
<dbReference type="InterPro" id="IPR038607">
    <property type="entry name" value="PhoD-like_sf"/>
</dbReference>
<dbReference type="InterPro" id="IPR029052">
    <property type="entry name" value="Metallo-depent_PP-like"/>
</dbReference>
<name>A0ABX9MW10_9BURK</name>
<evidence type="ECO:0000313" key="1">
    <source>
        <dbReference type="EMBL" id="RII83112.1"/>
    </source>
</evidence>
<keyword evidence="2" id="KW-1185">Reference proteome</keyword>
<gene>
    <name evidence="1" type="ORF">CJO09_05735</name>
</gene>
<sequence>MSANTTTRKTDNVLAGPILRRLESRRIVFWLAAREPCIWRLSIKDIENGAALVPNATPVRIGRHCFLYLLDFVLDSDLPTDQALPYDLQWQKESSSEAENWVSIREWAPDLCQDGHDLPQFVKRTRLAGVLHGSCRKPHYPCEDGLVAADHWLNLKANDPASWPAFLMLTGDQVYVDDVAGPMLTAIHELIEELGLYDEQIEEALVPDSQTLYKSKYNYYRRSELLPDVRPNDPLRKRFFEGAKKPVFTTSSADNHLVTLAEILAMYLLVWSPITWDCLPEGLPAGLSPEETERYRKERETLTHFIGGLKSVRRVLAHMPTLMIFDDHDVTDDWNLTADWEQTAYGHPFSRRIIGNALVGYMLCQGWGNNPDAFKDDTLEKIQAWSQSPTKPHQDDLIHHLLHFHHWEYSLDTKPKLLVMDTRTRRWRSERNLNRPSGLMDWEALTELQTELLNHDSVVMVSPAPIFGVKLIEVVQKCFSLAGKPLLVDAENWMAHKGTAGAILNIFRHTRTPAHFVILSGDVHYSFVYGIQLKSQRGVPHLWQITSSGIKNEFPRKLLDTLDRLSRWLYSPRSPLNYFTRRRGMKINPFKPETASHGERLLNQAGIGYVEFAEDGKPTYVEQISMQKRTQFRLDVPEESSSTPGETQ</sequence>